<dbReference type="SUPFAM" id="SSF47781">
    <property type="entry name" value="RuvA domain 2-like"/>
    <property type="match status" value="1"/>
</dbReference>
<dbReference type="SMART" id="SM00278">
    <property type="entry name" value="HhH1"/>
    <property type="match status" value="2"/>
</dbReference>
<dbReference type="NCBIfam" id="TIGR00426">
    <property type="entry name" value="competence protein ComEA helix-hairpin-helix repeat region"/>
    <property type="match status" value="1"/>
</dbReference>
<reference evidence="4 5" key="1">
    <citation type="submission" date="2023-07" db="EMBL/GenBank/DDBJ databases">
        <title>Genomic Encyclopedia of Type Strains, Phase IV (KMG-IV): sequencing the most valuable type-strain genomes for metagenomic binning, comparative biology and taxonomic classification.</title>
        <authorList>
            <person name="Goeker M."/>
        </authorList>
    </citation>
    <scope>NUCLEOTIDE SEQUENCE [LARGE SCALE GENOMIC DNA]</scope>
    <source>
        <strain evidence="4 5">DSM 45903</strain>
    </source>
</reference>
<keyword evidence="5" id="KW-1185">Reference proteome</keyword>
<feature type="domain" description="Helix-hairpin-helix DNA-binding motif class 1" evidence="3">
    <location>
        <begin position="192"/>
        <end position="211"/>
    </location>
</feature>
<dbReference type="Gene3D" id="1.10.150.310">
    <property type="entry name" value="Tex RuvX-like domain-like"/>
    <property type="match status" value="1"/>
</dbReference>
<evidence type="ECO:0000256" key="2">
    <source>
        <dbReference type="SAM" id="Phobius"/>
    </source>
</evidence>
<keyword evidence="2" id="KW-1133">Transmembrane helix</keyword>
<dbReference type="InterPro" id="IPR010994">
    <property type="entry name" value="RuvA_2-like"/>
</dbReference>
<feature type="transmembrane region" description="Helical" evidence="2">
    <location>
        <begin position="12"/>
        <end position="33"/>
    </location>
</feature>
<dbReference type="PANTHER" id="PTHR21180:SF32">
    <property type="entry name" value="ENDONUCLEASE_EXONUCLEASE_PHOSPHATASE FAMILY DOMAIN-CONTAINING PROTEIN 1"/>
    <property type="match status" value="1"/>
</dbReference>
<feature type="compositionally biased region" description="Polar residues" evidence="1">
    <location>
        <begin position="49"/>
        <end position="60"/>
    </location>
</feature>
<dbReference type="Pfam" id="PF10531">
    <property type="entry name" value="SLBB"/>
    <property type="match status" value="1"/>
</dbReference>
<dbReference type="InterPro" id="IPR019554">
    <property type="entry name" value="Soluble_ligand-bd"/>
</dbReference>
<feature type="domain" description="Helix-hairpin-helix DNA-binding motif class 1" evidence="3">
    <location>
        <begin position="162"/>
        <end position="181"/>
    </location>
</feature>
<dbReference type="InterPro" id="IPR051675">
    <property type="entry name" value="Endo/Exo/Phosphatase_dom_1"/>
</dbReference>
<dbReference type="EMBL" id="JAVDQG010000002">
    <property type="protein sequence ID" value="MDR6225107.1"/>
    <property type="molecule type" value="Genomic_DNA"/>
</dbReference>
<accession>A0ABU1IJZ9</accession>
<evidence type="ECO:0000313" key="5">
    <source>
        <dbReference type="Proteomes" id="UP001185012"/>
    </source>
</evidence>
<dbReference type="Proteomes" id="UP001185012">
    <property type="component" value="Unassembled WGS sequence"/>
</dbReference>
<dbReference type="PANTHER" id="PTHR21180">
    <property type="entry name" value="ENDONUCLEASE/EXONUCLEASE/PHOSPHATASE FAMILY DOMAIN-CONTAINING PROTEIN 1"/>
    <property type="match status" value="1"/>
</dbReference>
<comment type="caution">
    <text evidence="4">The sequence shown here is derived from an EMBL/GenBank/DDBJ whole genome shotgun (WGS) entry which is preliminary data.</text>
</comment>
<dbReference type="Gene3D" id="3.10.20.600">
    <property type="match status" value="1"/>
</dbReference>
<protein>
    <submittedName>
        <fullName evidence="4">Competence protein ComEA</fullName>
    </submittedName>
</protein>
<evidence type="ECO:0000313" key="4">
    <source>
        <dbReference type="EMBL" id="MDR6225107.1"/>
    </source>
</evidence>
<keyword evidence="2" id="KW-0812">Transmembrane</keyword>
<proteinExistence type="predicted"/>
<feature type="region of interest" description="Disordered" evidence="1">
    <location>
        <begin position="41"/>
        <end position="67"/>
    </location>
</feature>
<sequence length="215" mass="22849">MWVDEWSAREKKWATAAGVLALALVGMVLYSWWAGDDRKAESLPGPGTNEYQPLQPVENTADSDRKKEPAELVVDVKGAVKKPGVYRLPPGSRVEDAVKRAGGPAGKADMDRVNQAQPLTDGMALFVPAEGEEDVPLAGDSFPAAGGSGEAGAVNLNTATQEQLESLNGIGPAKAEAILRHREEHGPFSSVDELVQVPGIGEKTLEQLRDQVTVD</sequence>
<evidence type="ECO:0000259" key="3">
    <source>
        <dbReference type="SMART" id="SM00278"/>
    </source>
</evidence>
<dbReference type="Pfam" id="PF12836">
    <property type="entry name" value="HHH_3"/>
    <property type="match status" value="1"/>
</dbReference>
<name>A0ABU1IJZ9_9BACL</name>
<dbReference type="RefSeq" id="WP_309863326.1">
    <property type="nucleotide sequence ID" value="NZ_JAVDQG010000002.1"/>
</dbReference>
<keyword evidence="2" id="KW-0472">Membrane</keyword>
<evidence type="ECO:0000256" key="1">
    <source>
        <dbReference type="SAM" id="MobiDB-lite"/>
    </source>
</evidence>
<dbReference type="InterPro" id="IPR003583">
    <property type="entry name" value="Hlx-hairpin-Hlx_DNA-bd_motif"/>
</dbReference>
<gene>
    <name evidence="4" type="ORF">JOE21_001098</name>
</gene>
<dbReference type="InterPro" id="IPR004509">
    <property type="entry name" value="Competence_ComEA_HhH"/>
</dbReference>
<organism evidence="4 5">
    <name type="scientific">Desmospora profundinema</name>
    <dbReference type="NCBI Taxonomy" id="1571184"/>
    <lineage>
        <taxon>Bacteria</taxon>
        <taxon>Bacillati</taxon>
        <taxon>Bacillota</taxon>
        <taxon>Bacilli</taxon>
        <taxon>Bacillales</taxon>
        <taxon>Thermoactinomycetaceae</taxon>
        <taxon>Desmospora</taxon>
    </lineage>
</organism>